<sequence>MLEAPSEHRMQRLLDRQAAAVREGDEAAYLETVDPLAVRYRNTERRLLRNVRRLPLSQWSYRVADVSLAEGSVGGRARAEVVAQLRYRLRGYDEGTRTATQRWTVVARDGRWYRDSTRFAETREVWEQGRLDVVTGRHSLVLGSGRPRSELRALARAADRAVPEVSALWPGRWPRRIVVLAPADLDRTAQLLSAAPAQYRGIAAVTTSENGRGRAADRIVVNPGPFGTLSAAGRQVVMTHEAAHVATREATTETTPMWLSEGLADWIGYGGTDAQLPGAAPRLRAALEEGALPERLPGDGGFAFDGPAHALALSYEAGWLGALMVAEQWGEQSLRRFYAAAGRPGPGALDRALRAELGVDEQEFHARWRQYVRHKLG</sequence>
<comment type="caution">
    <text evidence="1">The sequence shown here is derived from an EMBL/GenBank/DDBJ whole genome shotgun (WGS) entry which is preliminary data.</text>
</comment>
<gene>
    <name evidence="1" type="ORF">JGS22_018255</name>
</gene>
<proteinExistence type="predicted"/>
<evidence type="ECO:0000313" key="1">
    <source>
        <dbReference type="EMBL" id="MBU7599510.1"/>
    </source>
</evidence>
<name>A0A949N305_9ACTN</name>
<keyword evidence="2" id="KW-1185">Reference proteome</keyword>
<dbReference type="AlphaFoldDB" id="A0A949N305"/>
<reference evidence="1" key="1">
    <citation type="submission" date="2021-06" db="EMBL/GenBank/DDBJ databases">
        <title>Sequencing of actinobacteria type strains.</title>
        <authorList>
            <person name="Nguyen G.-S."/>
            <person name="Wentzel A."/>
        </authorList>
    </citation>
    <scope>NUCLEOTIDE SEQUENCE</scope>
    <source>
        <strain evidence="1">P38-E01</strain>
    </source>
</reference>
<dbReference type="Proteomes" id="UP000694501">
    <property type="component" value="Unassembled WGS sequence"/>
</dbReference>
<organism evidence="1 2">
    <name type="scientific">Streptomyces tardus</name>
    <dbReference type="NCBI Taxonomy" id="2780544"/>
    <lineage>
        <taxon>Bacteria</taxon>
        <taxon>Bacillati</taxon>
        <taxon>Actinomycetota</taxon>
        <taxon>Actinomycetes</taxon>
        <taxon>Kitasatosporales</taxon>
        <taxon>Streptomycetaceae</taxon>
        <taxon>Streptomyces</taxon>
    </lineage>
</organism>
<dbReference type="EMBL" id="JAELVF020000001">
    <property type="protein sequence ID" value="MBU7599510.1"/>
    <property type="molecule type" value="Genomic_DNA"/>
</dbReference>
<accession>A0A949N305</accession>
<protein>
    <submittedName>
        <fullName evidence="1">Uncharacterized protein</fullName>
    </submittedName>
</protein>
<evidence type="ECO:0000313" key="2">
    <source>
        <dbReference type="Proteomes" id="UP000694501"/>
    </source>
</evidence>